<keyword evidence="1" id="KW-1133">Transmembrane helix</keyword>
<feature type="transmembrane region" description="Helical" evidence="1">
    <location>
        <begin position="57"/>
        <end position="78"/>
    </location>
</feature>
<proteinExistence type="predicted"/>
<dbReference type="AlphaFoldDB" id="A0A068NRM6"/>
<protein>
    <submittedName>
        <fullName evidence="2">Uncharacterized protein</fullName>
    </submittedName>
</protein>
<keyword evidence="1" id="KW-0472">Membrane</keyword>
<accession>A0A068NRM6</accession>
<dbReference type="RefSeq" id="WP_025227087.1">
    <property type="nucleotide sequence ID" value="NZ_CP007139.1"/>
</dbReference>
<feature type="transmembrane region" description="Helical" evidence="1">
    <location>
        <begin position="84"/>
        <end position="103"/>
    </location>
</feature>
<reference evidence="2 3" key="1">
    <citation type="journal article" date="2014" name="PLoS ONE">
        <title>The first complete genome sequence of the class fimbriimonadia in the phylum armatimonadetes.</title>
        <authorList>
            <person name="Hu Z.Y."/>
            <person name="Wang Y.Z."/>
            <person name="Im W.T."/>
            <person name="Wang S.Y."/>
            <person name="Zhao G.P."/>
            <person name="Zheng H.J."/>
            <person name="Quan Z.X."/>
        </authorList>
    </citation>
    <scope>NUCLEOTIDE SEQUENCE [LARGE SCALE GENOMIC DNA]</scope>
    <source>
        <strain evidence="2">Gsoil 348</strain>
    </source>
</reference>
<organism evidence="2 3">
    <name type="scientific">Fimbriimonas ginsengisoli Gsoil 348</name>
    <dbReference type="NCBI Taxonomy" id="661478"/>
    <lineage>
        <taxon>Bacteria</taxon>
        <taxon>Bacillati</taxon>
        <taxon>Armatimonadota</taxon>
        <taxon>Fimbriimonadia</taxon>
        <taxon>Fimbriimonadales</taxon>
        <taxon>Fimbriimonadaceae</taxon>
        <taxon>Fimbriimonas</taxon>
    </lineage>
</organism>
<dbReference type="Proteomes" id="UP000027982">
    <property type="component" value="Chromosome"/>
</dbReference>
<feature type="transmembrane region" description="Helical" evidence="1">
    <location>
        <begin position="124"/>
        <end position="145"/>
    </location>
</feature>
<dbReference type="STRING" id="661478.OP10G_0901"/>
<sequence length="153" mass="16513">MPFEPLDTDEKLERPATRVRDMDDQMLFGCSGFLVASLGGYALSVWPFFVFPDTQRLSVLAISLGVGLIPAAILTVFASIKFGMAGACGGVGGAIATAMFLYLRLNQIFLAWMARRIPEPEYPASMQGLIPIAWILAVLLIGMAATPRETSPD</sequence>
<evidence type="ECO:0000256" key="1">
    <source>
        <dbReference type="SAM" id="Phobius"/>
    </source>
</evidence>
<evidence type="ECO:0000313" key="2">
    <source>
        <dbReference type="EMBL" id="AIE84269.1"/>
    </source>
</evidence>
<dbReference type="EMBL" id="CP007139">
    <property type="protein sequence ID" value="AIE84269.1"/>
    <property type="molecule type" value="Genomic_DNA"/>
</dbReference>
<dbReference type="KEGG" id="fgi:OP10G_0901"/>
<evidence type="ECO:0000313" key="3">
    <source>
        <dbReference type="Proteomes" id="UP000027982"/>
    </source>
</evidence>
<name>A0A068NRM6_FIMGI</name>
<keyword evidence="1" id="KW-0812">Transmembrane</keyword>
<dbReference type="HOGENOM" id="CLU_1710557_0_0_0"/>
<keyword evidence="3" id="KW-1185">Reference proteome</keyword>
<feature type="transmembrane region" description="Helical" evidence="1">
    <location>
        <begin position="26"/>
        <end position="50"/>
    </location>
</feature>
<dbReference type="OrthoDB" id="9898471at2"/>
<gene>
    <name evidence="2" type="ORF">OP10G_0901</name>
</gene>